<dbReference type="Proteomes" id="UP001596547">
    <property type="component" value="Unassembled WGS sequence"/>
</dbReference>
<evidence type="ECO:0000256" key="5">
    <source>
        <dbReference type="SAM" id="MobiDB-lite"/>
    </source>
</evidence>
<dbReference type="SUPFAM" id="SSF52833">
    <property type="entry name" value="Thioredoxin-like"/>
    <property type="match status" value="1"/>
</dbReference>
<comment type="caution">
    <text evidence="7">The sequence shown here is derived from an EMBL/GenBank/DDBJ whole genome shotgun (WGS) entry which is preliminary data.</text>
</comment>
<protein>
    <submittedName>
        <fullName evidence="7">Thioredoxin</fullName>
    </submittedName>
</protein>
<dbReference type="Gene3D" id="3.40.30.10">
    <property type="entry name" value="Glutaredoxin"/>
    <property type="match status" value="1"/>
</dbReference>
<dbReference type="EMBL" id="JBHTBF010000001">
    <property type="protein sequence ID" value="MFC7315847.1"/>
    <property type="molecule type" value="Genomic_DNA"/>
</dbReference>
<evidence type="ECO:0000256" key="3">
    <source>
        <dbReference type="ARBA" id="ARBA00023157"/>
    </source>
</evidence>
<dbReference type="PANTHER" id="PTHR45663">
    <property type="entry name" value="GEO12009P1"/>
    <property type="match status" value="1"/>
</dbReference>
<keyword evidence="2" id="KW-0249">Electron transport</keyword>
<gene>
    <name evidence="7" type="primary">trxA</name>
    <name evidence="7" type="ORF">ACFQPE_03435</name>
</gene>
<dbReference type="NCBIfam" id="TIGR01068">
    <property type="entry name" value="thioredoxin"/>
    <property type="match status" value="1"/>
</dbReference>
<dbReference type="PRINTS" id="PR00421">
    <property type="entry name" value="THIOREDOXIN"/>
</dbReference>
<sequence length="133" mass="14342">MSESDEELDAIRDRKREELAKRAGGGDAPDEPIHVNGAEEFDEVVAGHDVVLVDFYADWCGPCKMLEPTIETLAADSPATVAKVDIDANQAIAQSHGIRGVPTLQLYAGGRQVEQFVGVQDEATLRSAIEQHA</sequence>
<dbReference type="InterPro" id="IPR013766">
    <property type="entry name" value="Thioredoxin_domain"/>
</dbReference>
<dbReference type="AlphaFoldDB" id="A0ABD6A6B9"/>
<evidence type="ECO:0000313" key="8">
    <source>
        <dbReference type="Proteomes" id="UP001596547"/>
    </source>
</evidence>
<dbReference type="PANTHER" id="PTHR45663:SF11">
    <property type="entry name" value="GEO12009P1"/>
    <property type="match status" value="1"/>
</dbReference>
<dbReference type="PROSITE" id="PS51352">
    <property type="entry name" value="THIOREDOXIN_2"/>
    <property type="match status" value="1"/>
</dbReference>
<dbReference type="InterPro" id="IPR005746">
    <property type="entry name" value="Thioredoxin"/>
</dbReference>
<feature type="region of interest" description="Disordered" evidence="5">
    <location>
        <begin position="1"/>
        <end position="34"/>
    </location>
</feature>
<feature type="domain" description="Thioredoxin" evidence="6">
    <location>
        <begin position="22"/>
        <end position="133"/>
    </location>
</feature>
<name>A0ABD6A6B9_9EURY</name>
<evidence type="ECO:0000256" key="4">
    <source>
        <dbReference type="ARBA" id="ARBA00023284"/>
    </source>
</evidence>
<keyword evidence="4" id="KW-0676">Redox-active center</keyword>
<accession>A0ABD6A6B9</accession>
<dbReference type="CDD" id="cd02947">
    <property type="entry name" value="TRX_family"/>
    <property type="match status" value="1"/>
</dbReference>
<keyword evidence="8" id="KW-1185">Reference proteome</keyword>
<dbReference type="RefSeq" id="WP_276305248.1">
    <property type="nucleotide sequence ID" value="NZ_CP119992.1"/>
</dbReference>
<reference evidence="7 8" key="1">
    <citation type="journal article" date="2019" name="Int. J. Syst. Evol. Microbiol.">
        <title>The Global Catalogue of Microorganisms (GCM) 10K type strain sequencing project: providing services to taxonomists for standard genome sequencing and annotation.</title>
        <authorList>
            <consortium name="The Broad Institute Genomics Platform"/>
            <consortium name="The Broad Institute Genome Sequencing Center for Infectious Disease"/>
            <person name="Wu L."/>
            <person name="Ma J."/>
        </authorList>
    </citation>
    <scope>NUCLEOTIDE SEQUENCE [LARGE SCALE GENOMIC DNA]</scope>
    <source>
        <strain evidence="7 8">PSR21</strain>
    </source>
</reference>
<keyword evidence="3" id="KW-1015">Disulfide bond</keyword>
<dbReference type="InterPro" id="IPR017937">
    <property type="entry name" value="Thioredoxin_CS"/>
</dbReference>
<evidence type="ECO:0000313" key="7">
    <source>
        <dbReference type="EMBL" id="MFC7315847.1"/>
    </source>
</evidence>
<keyword evidence="1" id="KW-0813">Transport</keyword>
<organism evidence="7 8">
    <name type="scientific">Halomarina halobia</name>
    <dbReference type="NCBI Taxonomy" id="3033386"/>
    <lineage>
        <taxon>Archaea</taxon>
        <taxon>Methanobacteriati</taxon>
        <taxon>Methanobacteriota</taxon>
        <taxon>Stenosarchaea group</taxon>
        <taxon>Halobacteria</taxon>
        <taxon>Halobacteriales</taxon>
        <taxon>Natronomonadaceae</taxon>
        <taxon>Halomarina</taxon>
    </lineage>
</organism>
<dbReference type="InterPro" id="IPR036249">
    <property type="entry name" value="Thioredoxin-like_sf"/>
</dbReference>
<dbReference type="PROSITE" id="PS00194">
    <property type="entry name" value="THIOREDOXIN_1"/>
    <property type="match status" value="1"/>
</dbReference>
<proteinExistence type="predicted"/>
<feature type="compositionally biased region" description="Basic and acidic residues" evidence="5">
    <location>
        <begin position="9"/>
        <end position="21"/>
    </location>
</feature>
<evidence type="ECO:0000256" key="2">
    <source>
        <dbReference type="ARBA" id="ARBA00022982"/>
    </source>
</evidence>
<evidence type="ECO:0000256" key="1">
    <source>
        <dbReference type="ARBA" id="ARBA00022448"/>
    </source>
</evidence>
<dbReference type="Pfam" id="PF00085">
    <property type="entry name" value="Thioredoxin"/>
    <property type="match status" value="1"/>
</dbReference>
<dbReference type="GeneID" id="79314825"/>
<evidence type="ECO:0000259" key="6">
    <source>
        <dbReference type="PROSITE" id="PS51352"/>
    </source>
</evidence>